<feature type="compositionally biased region" description="Low complexity" evidence="1">
    <location>
        <begin position="42"/>
        <end position="55"/>
    </location>
</feature>
<organism evidence="3 4">
    <name type="scientific">Clitoria ternatea</name>
    <name type="common">Butterfly pea</name>
    <dbReference type="NCBI Taxonomy" id="43366"/>
    <lineage>
        <taxon>Eukaryota</taxon>
        <taxon>Viridiplantae</taxon>
        <taxon>Streptophyta</taxon>
        <taxon>Embryophyta</taxon>
        <taxon>Tracheophyta</taxon>
        <taxon>Spermatophyta</taxon>
        <taxon>Magnoliopsida</taxon>
        <taxon>eudicotyledons</taxon>
        <taxon>Gunneridae</taxon>
        <taxon>Pentapetalae</taxon>
        <taxon>rosids</taxon>
        <taxon>fabids</taxon>
        <taxon>Fabales</taxon>
        <taxon>Fabaceae</taxon>
        <taxon>Papilionoideae</taxon>
        <taxon>50 kb inversion clade</taxon>
        <taxon>NPAAA clade</taxon>
        <taxon>indigoferoid/millettioid clade</taxon>
        <taxon>Phaseoleae</taxon>
        <taxon>Clitoria</taxon>
    </lineage>
</organism>
<evidence type="ECO:0000313" key="3">
    <source>
        <dbReference type="EMBL" id="KAK7277917.1"/>
    </source>
</evidence>
<dbReference type="Pfam" id="PF25999">
    <property type="entry name" value="SYNRG_C"/>
    <property type="match status" value="1"/>
</dbReference>
<feature type="compositionally biased region" description="Polar residues" evidence="1">
    <location>
        <begin position="18"/>
        <end position="28"/>
    </location>
</feature>
<gene>
    <name evidence="3" type="ORF">RJT34_22936</name>
</gene>
<feature type="region of interest" description="Disordered" evidence="1">
    <location>
        <begin position="500"/>
        <end position="523"/>
    </location>
</feature>
<evidence type="ECO:0000256" key="1">
    <source>
        <dbReference type="SAM" id="MobiDB-lite"/>
    </source>
</evidence>
<protein>
    <recommendedName>
        <fullName evidence="2">Synergin gamma C-terminal domain-containing protein</fullName>
    </recommendedName>
</protein>
<accession>A0AAN9FK08</accession>
<name>A0AAN9FK08_CLITE</name>
<dbReference type="PANTHER" id="PTHR35701">
    <property type="entry name" value="OS11G0148400 PROTEIN"/>
    <property type="match status" value="1"/>
</dbReference>
<dbReference type="PANTHER" id="PTHR35701:SF1">
    <property type="entry name" value="OS11G0148400 PROTEIN"/>
    <property type="match status" value="1"/>
</dbReference>
<feature type="region of interest" description="Disordered" evidence="1">
    <location>
        <begin position="346"/>
        <end position="365"/>
    </location>
</feature>
<feature type="region of interest" description="Disordered" evidence="1">
    <location>
        <begin position="147"/>
        <end position="186"/>
    </location>
</feature>
<feature type="region of interest" description="Disordered" evidence="1">
    <location>
        <begin position="1"/>
        <end position="87"/>
    </location>
</feature>
<sequence length="905" mass="99838">MAEDDDDDESFGDFTFASFPNQPLPTTLNDTNPIDDDDDWGDFVNNSNATFSKPFSPFPPSLDPPNNHVNDNTATAVHVETPKKPNGAIPLSIFGVEEEEEEEPAPANVFFNKSNVRNGSDSNGTVPISDLISNFYNVSNHTNAHNGPVSVSSNVAAPDSNAAGGGATNSSASKLDSDSEDEDGWEFKSAQWENGIKSQNVKAEVPKHDNGALVCTVLDSSNEVSDKAGEWHLEFNFGPSSALQAQPALKSELNESGNGVAMFNQNFGELNSGLRSNQNLEVPKITDTYPTGMEVLKFDGAASHGTFDSSLGSESHQSKEWDLGFNFNPSPLGEDSHSSELYFTAKNNQDDSNKNNASPANVNVDSDVNWFESNGAVTEIKTKQEKAPISSENHRGALPLSIFGDETPDTDEHSISQDLSPYAPTSTMRNNFNSPGSNLPINDLIWNLYNQAENKTSPNVTSRTNESHIHASPEVSGSSLVASNGVDDDSWDFKDASTGTRFDNDSAQETSFNHTPQIKENGLQSSPTILNFDLTNDDDDFEDDSWEFKDAISEKRSQDYAPTLDQRNIPPTQLSTKLEQIDYVEFYSKLTDELCNYVLFHLQNLKKTQSAASLLGEDGKAKALQEEIQEFSKTLHQDNLRMSIPNEYLSEYYSPRNVCFDELLEVLKETKYQSLESEYQLASRLSAAEKDMKSAMELLRDTVSTLRILKLGSREEQLNYLTTWSKLAFACSQELKHGADIWKQAVQKNVHDQILSNLNGVQYILALGEICRVAEIIGASAKLHKPWMLSGSIDPKSLCASLNEGYSIWLGSGLEEALFSISNRNNFQLDDMSRELVESIKYIHELDEHALQSHVISEGQTTCKLSALPAGFVPGLNLVTWNGEHYFVKLANLWINLISSDPPKM</sequence>
<comment type="caution">
    <text evidence="3">The sequence shown here is derived from an EMBL/GenBank/DDBJ whole genome shotgun (WGS) entry which is preliminary data.</text>
</comment>
<evidence type="ECO:0000259" key="2">
    <source>
        <dbReference type="Pfam" id="PF25999"/>
    </source>
</evidence>
<feature type="region of interest" description="Disordered" evidence="1">
    <location>
        <begin position="456"/>
        <end position="483"/>
    </location>
</feature>
<keyword evidence="4" id="KW-1185">Reference proteome</keyword>
<feature type="compositionally biased region" description="Acidic residues" evidence="1">
    <location>
        <begin position="1"/>
        <end position="11"/>
    </location>
</feature>
<dbReference type="AlphaFoldDB" id="A0AAN9FK08"/>
<proteinExistence type="predicted"/>
<dbReference type="InterPro" id="IPR059024">
    <property type="entry name" value="SYNRG_C"/>
</dbReference>
<feature type="compositionally biased region" description="Polar residues" evidence="1">
    <location>
        <begin position="354"/>
        <end position="365"/>
    </location>
</feature>
<evidence type="ECO:0000313" key="4">
    <source>
        <dbReference type="Proteomes" id="UP001359559"/>
    </source>
</evidence>
<dbReference type="Proteomes" id="UP001359559">
    <property type="component" value="Unassembled WGS sequence"/>
</dbReference>
<dbReference type="EMBL" id="JAYKXN010000006">
    <property type="protein sequence ID" value="KAK7277917.1"/>
    <property type="molecule type" value="Genomic_DNA"/>
</dbReference>
<reference evidence="3 4" key="1">
    <citation type="submission" date="2024-01" db="EMBL/GenBank/DDBJ databases">
        <title>The genomes of 5 underutilized Papilionoideae crops provide insights into root nodulation and disease resistance.</title>
        <authorList>
            <person name="Yuan L."/>
        </authorList>
    </citation>
    <scope>NUCLEOTIDE SEQUENCE [LARGE SCALE GENOMIC DNA]</scope>
    <source>
        <strain evidence="3">LY-2023</strain>
        <tissue evidence="3">Leaf</tissue>
    </source>
</reference>
<feature type="domain" description="Synergin gamma C-terminal" evidence="2">
    <location>
        <begin position="713"/>
        <end position="904"/>
    </location>
</feature>